<evidence type="ECO:0000259" key="10">
    <source>
        <dbReference type="PROSITE" id="PS50893"/>
    </source>
</evidence>
<evidence type="ECO:0000256" key="1">
    <source>
        <dbReference type="ARBA" id="ARBA00004651"/>
    </source>
</evidence>
<dbReference type="GO" id="GO:0015421">
    <property type="term" value="F:ABC-type oligopeptide transporter activity"/>
    <property type="evidence" value="ECO:0007669"/>
    <property type="project" value="TreeGrafter"/>
</dbReference>
<evidence type="ECO:0000256" key="6">
    <source>
        <dbReference type="ARBA" id="ARBA00022840"/>
    </source>
</evidence>
<keyword evidence="3" id="KW-1003">Cell membrane</keyword>
<dbReference type="Gene3D" id="1.20.1560.10">
    <property type="entry name" value="ABC transporter type 1, transmembrane domain"/>
    <property type="match status" value="1"/>
</dbReference>
<dbReference type="Gene3D" id="3.40.50.300">
    <property type="entry name" value="P-loop containing nucleotide triphosphate hydrolases"/>
    <property type="match status" value="1"/>
</dbReference>
<evidence type="ECO:0000256" key="9">
    <source>
        <dbReference type="SAM" id="Phobius"/>
    </source>
</evidence>
<dbReference type="CDD" id="cd18548">
    <property type="entry name" value="ABC_6TM_Tm287_like"/>
    <property type="match status" value="1"/>
</dbReference>
<feature type="transmembrane region" description="Helical" evidence="9">
    <location>
        <begin position="235"/>
        <end position="258"/>
    </location>
</feature>
<evidence type="ECO:0000256" key="3">
    <source>
        <dbReference type="ARBA" id="ARBA00022475"/>
    </source>
</evidence>
<dbReference type="EMBL" id="JAMKBJ010000012">
    <property type="protein sequence ID" value="MCZ8538046.1"/>
    <property type="molecule type" value="Genomic_DNA"/>
</dbReference>
<dbReference type="GO" id="GO:0016887">
    <property type="term" value="F:ATP hydrolysis activity"/>
    <property type="evidence" value="ECO:0007669"/>
    <property type="project" value="InterPro"/>
</dbReference>
<feature type="domain" description="ABC transporter" evidence="10">
    <location>
        <begin position="333"/>
        <end position="566"/>
    </location>
</feature>
<dbReference type="PROSITE" id="PS00211">
    <property type="entry name" value="ABC_TRANSPORTER_1"/>
    <property type="match status" value="1"/>
</dbReference>
<dbReference type="InterPro" id="IPR003439">
    <property type="entry name" value="ABC_transporter-like_ATP-bd"/>
</dbReference>
<dbReference type="Proteomes" id="UP001152173">
    <property type="component" value="Unassembled WGS sequence"/>
</dbReference>
<dbReference type="RefSeq" id="WP_269927117.1">
    <property type="nucleotide sequence ID" value="NZ_JAMKBJ010000012.1"/>
</dbReference>
<feature type="transmembrane region" description="Helical" evidence="9">
    <location>
        <begin position="139"/>
        <end position="172"/>
    </location>
</feature>
<evidence type="ECO:0000313" key="13">
    <source>
        <dbReference type="Proteomes" id="UP001152173"/>
    </source>
</evidence>
<dbReference type="SMART" id="SM00382">
    <property type="entry name" value="AAA"/>
    <property type="match status" value="1"/>
</dbReference>
<keyword evidence="13" id="KW-1185">Reference proteome</keyword>
<reference evidence="12" key="1">
    <citation type="submission" date="2022-05" db="EMBL/GenBank/DDBJ databases">
        <authorList>
            <person name="Colautti A."/>
            <person name="Iacumin L."/>
        </authorList>
    </citation>
    <scope>NUCLEOTIDE SEQUENCE</scope>
    <source>
        <strain evidence="12">SK 55</strain>
    </source>
</reference>
<feature type="domain" description="ABC transmembrane type-1" evidence="11">
    <location>
        <begin position="16"/>
        <end position="298"/>
    </location>
</feature>
<keyword evidence="2" id="KW-0813">Transport</keyword>
<evidence type="ECO:0000256" key="5">
    <source>
        <dbReference type="ARBA" id="ARBA00022741"/>
    </source>
</evidence>
<evidence type="ECO:0000256" key="7">
    <source>
        <dbReference type="ARBA" id="ARBA00022989"/>
    </source>
</evidence>
<dbReference type="InterPro" id="IPR027417">
    <property type="entry name" value="P-loop_NTPase"/>
</dbReference>
<keyword evidence="6 12" id="KW-0067">ATP-binding</keyword>
<dbReference type="InterPro" id="IPR003593">
    <property type="entry name" value="AAA+_ATPase"/>
</dbReference>
<dbReference type="PANTHER" id="PTHR43394">
    <property type="entry name" value="ATP-DEPENDENT PERMEASE MDL1, MITOCHONDRIAL"/>
    <property type="match status" value="1"/>
</dbReference>
<dbReference type="InterPro" id="IPR036640">
    <property type="entry name" value="ABC1_TM_sf"/>
</dbReference>
<proteinExistence type="predicted"/>
<dbReference type="Pfam" id="PF00005">
    <property type="entry name" value="ABC_tran"/>
    <property type="match status" value="1"/>
</dbReference>
<dbReference type="SUPFAM" id="SSF90123">
    <property type="entry name" value="ABC transporter transmembrane region"/>
    <property type="match status" value="1"/>
</dbReference>
<dbReference type="InterPro" id="IPR011527">
    <property type="entry name" value="ABC1_TM_dom"/>
</dbReference>
<feature type="transmembrane region" description="Helical" evidence="9">
    <location>
        <begin position="15"/>
        <end position="40"/>
    </location>
</feature>
<comment type="caution">
    <text evidence="12">The sequence shown here is derived from an EMBL/GenBank/DDBJ whole genome shotgun (WGS) entry which is preliminary data.</text>
</comment>
<evidence type="ECO:0000259" key="11">
    <source>
        <dbReference type="PROSITE" id="PS50929"/>
    </source>
</evidence>
<keyword evidence="8 9" id="KW-0472">Membrane</keyword>
<evidence type="ECO:0000313" key="12">
    <source>
        <dbReference type="EMBL" id="MCZ8538046.1"/>
    </source>
</evidence>
<dbReference type="InterPro" id="IPR039421">
    <property type="entry name" value="Type_1_exporter"/>
</dbReference>
<dbReference type="GO" id="GO:0005886">
    <property type="term" value="C:plasma membrane"/>
    <property type="evidence" value="ECO:0007669"/>
    <property type="project" value="UniProtKB-SubCell"/>
</dbReference>
<accession>A0A9X3LHJ6</accession>
<sequence length="580" mass="64481">MKTVFSYVRPYKWPIAIALFLMLIELSVELVQPLIIAKIIDDGIMKGDQSVIWTWGGVMMLMAFVAFLSGATNSFFASHASQSFAFDVRSALFKQVQQFTVATFTKFPTAGLITRLTSDVTMVQNVLFMSLRIMLRAPLLVLGSVIMAFIVNAYLAMFLVIGAPFLIIFLYIMVKKGVSYFALVQVRLDRVNRVLQENLQAVRLVKAYLRGTFESSRFEKVSNLLKMDTVKALRIMEIILPLLLLVMNISLLAVLWFGAREIQSNNAQIGELVAIVNYAMRMTGAFSMFAFIIMAFARAKASAERMEEVLLVNEGLERDDESGKMHGIIKGEINFKNVTFSYPNTPEPVLQNISFDVKSGEKLAIMGATGAGKSTLMQLIPRFFEVTSGSITVDGKDVKNWPLDQLRQAIGLVPQQSLLFTGSIYQNLAWGKVEASTDELQQAAKQAQIHSSVEQFAKGYDTRVGQKGVNLSGGQKQRLSIARALVRKPEILLLDDSTSALDVKTEASLWEALDKEEATMLVVTQKIRTAKGADRVLLLDNGRIAAYGSHQELIETSDLYRQIAESQQEQEVPSHAPDVN</sequence>
<dbReference type="FunFam" id="3.40.50.300:FF:000221">
    <property type="entry name" value="Multidrug ABC transporter ATP-binding protein"/>
    <property type="match status" value="1"/>
</dbReference>
<evidence type="ECO:0000256" key="2">
    <source>
        <dbReference type="ARBA" id="ARBA00022448"/>
    </source>
</evidence>
<organism evidence="12 13">
    <name type="scientific">Paenisporosarcina quisquiliarum</name>
    <dbReference type="NCBI Taxonomy" id="365346"/>
    <lineage>
        <taxon>Bacteria</taxon>
        <taxon>Bacillati</taxon>
        <taxon>Bacillota</taxon>
        <taxon>Bacilli</taxon>
        <taxon>Bacillales</taxon>
        <taxon>Caryophanaceae</taxon>
        <taxon>Paenisporosarcina</taxon>
    </lineage>
</organism>
<protein>
    <submittedName>
        <fullName evidence="12">ABC transporter ATP-binding protein/permease</fullName>
    </submittedName>
</protein>
<dbReference type="InterPro" id="IPR017871">
    <property type="entry name" value="ABC_transporter-like_CS"/>
</dbReference>
<name>A0A9X3LHJ6_9BACL</name>
<evidence type="ECO:0000256" key="8">
    <source>
        <dbReference type="ARBA" id="ARBA00023136"/>
    </source>
</evidence>
<keyword evidence="7 9" id="KW-1133">Transmembrane helix</keyword>
<dbReference type="SUPFAM" id="SSF52540">
    <property type="entry name" value="P-loop containing nucleoside triphosphate hydrolases"/>
    <property type="match status" value="1"/>
</dbReference>
<dbReference type="GO" id="GO:0005524">
    <property type="term" value="F:ATP binding"/>
    <property type="evidence" value="ECO:0007669"/>
    <property type="project" value="UniProtKB-KW"/>
</dbReference>
<dbReference type="AlphaFoldDB" id="A0A9X3LHJ6"/>
<feature type="transmembrane region" description="Helical" evidence="9">
    <location>
        <begin position="278"/>
        <end position="297"/>
    </location>
</feature>
<keyword evidence="4 9" id="KW-0812">Transmembrane</keyword>
<feature type="transmembrane region" description="Helical" evidence="9">
    <location>
        <begin position="52"/>
        <end position="71"/>
    </location>
</feature>
<dbReference type="Pfam" id="PF00664">
    <property type="entry name" value="ABC_membrane"/>
    <property type="match status" value="1"/>
</dbReference>
<dbReference type="PROSITE" id="PS50893">
    <property type="entry name" value="ABC_TRANSPORTER_2"/>
    <property type="match status" value="1"/>
</dbReference>
<keyword evidence="5" id="KW-0547">Nucleotide-binding</keyword>
<comment type="subcellular location">
    <subcellularLocation>
        <location evidence="1">Cell membrane</location>
        <topology evidence="1">Multi-pass membrane protein</topology>
    </subcellularLocation>
</comment>
<dbReference type="PROSITE" id="PS50929">
    <property type="entry name" value="ABC_TM1F"/>
    <property type="match status" value="1"/>
</dbReference>
<gene>
    <name evidence="12" type="ORF">M9R32_12690</name>
</gene>
<dbReference type="PANTHER" id="PTHR43394:SF1">
    <property type="entry name" value="ATP-BINDING CASSETTE SUB-FAMILY B MEMBER 10, MITOCHONDRIAL"/>
    <property type="match status" value="1"/>
</dbReference>
<evidence type="ECO:0000256" key="4">
    <source>
        <dbReference type="ARBA" id="ARBA00022692"/>
    </source>
</evidence>